<gene>
    <name evidence="1" type="ORF">KP014_26225</name>
    <name evidence="2" type="ORF">SAMN04487895_11970</name>
</gene>
<dbReference type="AlphaFoldDB" id="A0A1H8UWS9"/>
<dbReference type="Proteomes" id="UP000683429">
    <property type="component" value="Chromosome"/>
</dbReference>
<accession>A0A1H8UWS9</accession>
<keyword evidence="4" id="KW-1185">Reference proteome</keyword>
<evidence type="ECO:0000313" key="3">
    <source>
        <dbReference type="Proteomes" id="UP000198809"/>
    </source>
</evidence>
<dbReference type="EMBL" id="FODH01000019">
    <property type="protein sequence ID" value="SEP07404.1"/>
    <property type="molecule type" value="Genomic_DNA"/>
</dbReference>
<protein>
    <submittedName>
        <fullName evidence="2">Uncharacterized protein</fullName>
    </submittedName>
</protein>
<dbReference type="EMBL" id="CP076607">
    <property type="protein sequence ID" value="QWU15336.1"/>
    <property type="molecule type" value="Genomic_DNA"/>
</dbReference>
<organism evidence="2 3">
    <name type="scientific">Paenibacillus sophorae</name>
    <dbReference type="NCBI Taxonomy" id="1333845"/>
    <lineage>
        <taxon>Bacteria</taxon>
        <taxon>Bacillati</taxon>
        <taxon>Bacillota</taxon>
        <taxon>Bacilli</taxon>
        <taxon>Bacillales</taxon>
        <taxon>Paenibacillaceae</taxon>
        <taxon>Paenibacillus</taxon>
    </lineage>
</organism>
<evidence type="ECO:0000313" key="1">
    <source>
        <dbReference type="EMBL" id="QWU15336.1"/>
    </source>
</evidence>
<reference evidence="1 4" key="2">
    <citation type="submission" date="2021-06" db="EMBL/GenBank/DDBJ databases">
        <title>Whole genome sequence of Paenibacillus sophorae DSM23020 for comparative genomics.</title>
        <authorList>
            <person name="Kim M.-J."/>
            <person name="Lee G."/>
            <person name="Shin J.-H."/>
        </authorList>
    </citation>
    <scope>NUCLEOTIDE SEQUENCE [LARGE SCALE GENOMIC DNA]</scope>
    <source>
        <strain evidence="1 4">DSM 23020</strain>
    </source>
</reference>
<evidence type="ECO:0000313" key="4">
    <source>
        <dbReference type="Proteomes" id="UP000683429"/>
    </source>
</evidence>
<evidence type="ECO:0000313" key="2">
    <source>
        <dbReference type="EMBL" id="SEP07404.1"/>
    </source>
</evidence>
<dbReference type="RefSeq" id="WP_175491957.1">
    <property type="nucleotide sequence ID" value="NZ_CP076607.1"/>
</dbReference>
<proteinExistence type="predicted"/>
<dbReference type="STRING" id="1333845.SAMN04487895_11970"/>
<sequence length="45" mass="4931">MDVKPPLCEQENIPLFLTGKTTQMFSGTTYQSGSNSFFGLGLSRT</sequence>
<name>A0A1H8UWS9_9BACL</name>
<dbReference type="Proteomes" id="UP000198809">
    <property type="component" value="Unassembled WGS sequence"/>
</dbReference>
<reference evidence="2 3" key="1">
    <citation type="submission" date="2016-10" db="EMBL/GenBank/DDBJ databases">
        <authorList>
            <person name="de Groot N.N."/>
        </authorList>
    </citation>
    <scope>NUCLEOTIDE SEQUENCE [LARGE SCALE GENOMIC DNA]</scope>
    <source>
        <strain evidence="2 3">CGMCC 1.10238</strain>
    </source>
</reference>